<evidence type="ECO:0000256" key="5">
    <source>
        <dbReference type="SAM" id="MobiDB-lite"/>
    </source>
</evidence>
<name>A0A1H9JWL0_9PSEU</name>
<dbReference type="InterPro" id="IPR029016">
    <property type="entry name" value="GAF-like_dom_sf"/>
</dbReference>
<dbReference type="AlphaFoldDB" id="A0A1H9JWL0"/>
<dbReference type="Gene3D" id="3.30.450.40">
    <property type="match status" value="1"/>
</dbReference>
<dbReference type="STRING" id="402600.SAMN05216188_106179"/>
<keyword evidence="8" id="KW-1185">Reference proteome</keyword>
<evidence type="ECO:0000259" key="6">
    <source>
        <dbReference type="PROSITE" id="PS50921"/>
    </source>
</evidence>
<feature type="domain" description="ANTAR" evidence="6">
    <location>
        <begin position="192"/>
        <end position="253"/>
    </location>
</feature>
<keyword evidence="4" id="KW-0804">Transcription</keyword>
<feature type="region of interest" description="Disordered" evidence="5">
    <location>
        <begin position="1"/>
        <end position="21"/>
    </location>
</feature>
<dbReference type="GO" id="GO:0016301">
    <property type="term" value="F:kinase activity"/>
    <property type="evidence" value="ECO:0007669"/>
    <property type="project" value="UniProtKB-KW"/>
</dbReference>
<evidence type="ECO:0000313" key="7">
    <source>
        <dbReference type="EMBL" id="SEQ91123.1"/>
    </source>
</evidence>
<proteinExistence type="predicted"/>
<dbReference type="SMART" id="SM01012">
    <property type="entry name" value="ANTAR"/>
    <property type="match status" value="1"/>
</dbReference>
<keyword evidence="1" id="KW-0808">Transferase</keyword>
<evidence type="ECO:0000256" key="3">
    <source>
        <dbReference type="ARBA" id="ARBA00023015"/>
    </source>
</evidence>
<dbReference type="Pfam" id="PF03861">
    <property type="entry name" value="ANTAR"/>
    <property type="match status" value="1"/>
</dbReference>
<dbReference type="RefSeq" id="WP_089951508.1">
    <property type="nucleotide sequence ID" value="NZ_FOFR01000006.1"/>
</dbReference>
<dbReference type="InterPro" id="IPR011006">
    <property type="entry name" value="CheY-like_superfamily"/>
</dbReference>
<gene>
    <name evidence="7" type="ORF">SAMN05216188_106179</name>
</gene>
<keyword evidence="3" id="KW-0805">Transcription regulation</keyword>
<protein>
    <submittedName>
        <fullName evidence="7">Response regulator receiver and ANTAR domain protein</fullName>
    </submittedName>
</protein>
<dbReference type="Pfam" id="PF13185">
    <property type="entry name" value="GAF_2"/>
    <property type="match status" value="1"/>
</dbReference>
<dbReference type="InterPro" id="IPR005561">
    <property type="entry name" value="ANTAR"/>
</dbReference>
<dbReference type="InterPro" id="IPR003018">
    <property type="entry name" value="GAF"/>
</dbReference>
<dbReference type="PROSITE" id="PS50921">
    <property type="entry name" value="ANTAR"/>
    <property type="match status" value="1"/>
</dbReference>
<evidence type="ECO:0000256" key="4">
    <source>
        <dbReference type="ARBA" id="ARBA00023163"/>
    </source>
</evidence>
<dbReference type="EMBL" id="FOFR01000006">
    <property type="protein sequence ID" value="SEQ91123.1"/>
    <property type="molecule type" value="Genomic_DNA"/>
</dbReference>
<evidence type="ECO:0000256" key="1">
    <source>
        <dbReference type="ARBA" id="ARBA00022679"/>
    </source>
</evidence>
<reference evidence="8" key="1">
    <citation type="submission" date="2016-10" db="EMBL/GenBank/DDBJ databases">
        <authorList>
            <person name="Varghese N."/>
            <person name="Submissions S."/>
        </authorList>
    </citation>
    <scope>NUCLEOTIDE SEQUENCE [LARGE SCALE GENOMIC DNA]</scope>
    <source>
        <strain evidence="8">CGMCC 4.3525</strain>
    </source>
</reference>
<dbReference type="SUPFAM" id="SSF52172">
    <property type="entry name" value="CheY-like"/>
    <property type="match status" value="1"/>
</dbReference>
<dbReference type="SMART" id="SM00065">
    <property type="entry name" value="GAF"/>
    <property type="match status" value="1"/>
</dbReference>
<dbReference type="Proteomes" id="UP000199352">
    <property type="component" value="Unassembled WGS sequence"/>
</dbReference>
<accession>A0A1H9JWL0</accession>
<dbReference type="SUPFAM" id="SSF55781">
    <property type="entry name" value="GAF domain-like"/>
    <property type="match status" value="1"/>
</dbReference>
<dbReference type="GO" id="GO:0003723">
    <property type="term" value="F:RNA binding"/>
    <property type="evidence" value="ECO:0007669"/>
    <property type="project" value="InterPro"/>
</dbReference>
<evidence type="ECO:0000256" key="2">
    <source>
        <dbReference type="ARBA" id="ARBA00022777"/>
    </source>
</evidence>
<dbReference type="Gene3D" id="1.10.10.10">
    <property type="entry name" value="Winged helix-like DNA-binding domain superfamily/Winged helix DNA-binding domain"/>
    <property type="match status" value="1"/>
</dbReference>
<dbReference type="InterPro" id="IPR036388">
    <property type="entry name" value="WH-like_DNA-bd_sf"/>
</dbReference>
<evidence type="ECO:0000313" key="8">
    <source>
        <dbReference type="Proteomes" id="UP000199352"/>
    </source>
</evidence>
<keyword evidence="2" id="KW-0418">Kinase</keyword>
<dbReference type="PIRSF" id="PIRSF036625">
    <property type="entry name" value="GAF_ANTAR"/>
    <property type="match status" value="1"/>
</dbReference>
<organism evidence="7 8">
    <name type="scientific">Lentzea xinjiangensis</name>
    <dbReference type="NCBI Taxonomy" id="402600"/>
    <lineage>
        <taxon>Bacteria</taxon>
        <taxon>Bacillati</taxon>
        <taxon>Actinomycetota</taxon>
        <taxon>Actinomycetes</taxon>
        <taxon>Pseudonocardiales</taxon>
        <taxon>Pseudonocardiaceae</taxon>
        <taxon>Lentzea</taxon>
    </lineage>
</organism>
<dbReference type="InterPro" id="IPR012074">
    <property type="entry name" value="GAF_ANTAR"/>
</dbReference>
<sequence length="259" mass="28076">MADYERPGSVRSIDGDRPDPLARLDETTEALTALHNAVSGEEAIDDALQRVAETAVRAVPDADAVTVSVVNEDQPRTAAATERRLVDLDEKQYSSGRGPCLEAAKTLTAVRAVIGENRDRWPEFEAAAAVAGVCAYLSVPVVLPATDDAEARHIGSVNIYSYTAAAFDPFDEGLMTLFTTAASSSIINGQRWQHSRTQVKQLERALHSRAVIDQSKGVLMAVHACTADEAFTMLVDRSQRENRKLRDVAADLLASVRRT</sequence>
<dbReference type="OrthoDB" id="4929862at2"/>